<dbReference type="GO" id="GO:0006000">
    <property type="term" value="P:fructose metabolic process"/>
    <property type="evidence" value="ECO:0007669"/>
    <property type="project" value="TreeGrafter"/>
</dbReference>
<feature type="binding site" evidence="12">
    <location>
        <position position="285"/>
    </location>
    <ligand>
        <name>Mg(2+)</name>
        <dbReference type="ChEBI" id="CHEBI:18420"/>
        <label>2</label>
    </ligand>
</feature>
<dbReference type="CDD" id="cd00354">
    <property type="entry name" value="FBPase"/>
    <property type="match status" value="1"/>
</dbReference>
<dbReference type="InterPro" id="IPR044015">
    <property type="entry name" value="FBPase_C_dom"/>
</dbReference>
<keyword evidence="4 12" id="KW-0963">Cytoplasm</keyword>
<comment type="subcellular location">
    <subcellularLocation>
        <location evidence="12">Cytoplasm</location>
    </subcellularLocation>
</comment>
<comment type="pathway">
    <text evidence="9">Carbohydrate biosynthesis.</text>
</comment>
<organism evidence="16 17">
    <name type="scientific">Echinicola strongylocentroti</name>
    <dbReference type="NCBI Taxonomy" id="1795355"/>
    <lineage>
        <taxon>Bacteria</taxon>
        <taxon>Pseudomonadati</taxon>
        <taxon>Bacteroidota</taxon>
        <taxon>Cytophagia</taxon>
        <taxon>Cytophagales</taxon>
        <taxon>Cyclobacteriaceae</taxon>
        <taxon>Echinicola</taxon>
    </lineage>
</organism>
<evidence type="ECO:0000256" key="12">
    <source>
        <dbReference type="HAMAP-Rule" id="MF_01855"/>
    </source>
</evidence>
<dbReference type="PANTHER" id="PTHR11556">
    <property type="entry name" value="FRUCTOSE-1,6-BISPHOSPHATASE-RELATED"/>
    <property type="match status" value="1"/>
</dbReference>
<dbReference type="OrthoDB" id="9806756at2"/>
<dbReference type="PIRSF" id="PIRSF000904">
    <property type="entry name" value="FBPtase_SBPase"/>
    <property type="match status" value="1"/>
</dbReference>
<comment type="cofactor">
    <cofactor evidence="12">
        <name>Mg(2+)</name>
        <dbReference type="ChEBI" id="CHEBI:18420"/>
    </cofactor>
    <text evidence="12">Binds 2 magnesium ions per subunit.</text>
</comment>
<dbReference type="FunFam" id="3.30.540.10:FF:000002">
    <property type="entry name" value="Fructose-1,6-bisphosphatase class 1"/>
    <property type="match status" value="1"/>
</dbReference>
<comment type="catalytic activity">
    <reaction evidence="1 12">
        <text>beta-D-fructose 1,6-bisphosphate + H2O = beta-D-fructose 6-phosphate + phosphate</text>
        <dbReference type="Rhea" id="RHEA:11064"/>
        <dbReference type="ChEBI" id="CHEBI:15377"/>
        <dbReference type="ChEBI" id="CHEBI:32966"/>
        <dbReference type="ChEBI" id="CHEBI:43474"/>
        <dbReference type="ChEBI" id="CHEBI:57634"/>
        <dbReference type="EC" id="3.1.3.11"/>
    </reaction>
</comment>
<evidence type="ECO:0000256" key="3">
    <source>
        <dbReference type="ARBA" id="ARBA00013093"/>
    </source>
</evidence>
<dbReference type="PRINTS" id="PR00115">
    <property type="entry name" value="F16BPHPHTASE"/>
</dbReference>
<protein>
    <recommendedName>
        <fullName evidence="10 12">Fructose-1,6-bisphosphatase class 1</fullName>
        <shortName evidence="12">FBPase class 1</shortName>
        <ecNumber evidence="3 12">3.1.3.11</ecNumber>
    </recommendedName>
    <alternativeName>
        <fullName evidence="11 12">D-fructose-1,6-bisphosphate 1-phosphohydrolase class 1</fullName>
    </alternativeName>
</protein>
<evidence type="ECO:0000256" key="8">
    <source>
        <dbReference type="ARBA" id="ARBA00023277"/>
    </source>
</evidence>
<evidence type="ECO:0000256" key="13">
    <source>
        <dbReference type="RuleBase" id="RU000508"/>
    </source>
</evidence>
<accession>A0A2Z4INP5</accession>
<feature type="binding site" evidence="12">
    <location>
        <position position="129"/>
    </location>
    <ligand>
        <name>Mg(2+)</name>
        <dbReference type="ChEBI" id="CHEBI:18420"/>
        <label>2</label>
    </ligand>
</feature>
<evidence type="ECO:0000313" key="17">
    <source>
        <dbReference type="Proteomes" id="UP000248688"/>
    </source>
</evidence>
<feature type="binding site" evidence="12">
    <location>
        <position position="279"/>
    </location>
    <ligand>
        <name>substrate</name>
    </ligand>
</feature>
<feature type="binding site" evidence="12">
    <location>
        <begin position="267"/>
        <end position="269"/>
    </location>
    <ligand>
        <name>substrate</name>
    </ligand>
</feature>
<evidence type="ECO:0000256" key="10">
    <source>
        <dbReference type="ARBA" id="ARBA00072069"/>
    </source>
</evidence>
<evidence type="ECO:0000256" key="9">
    <source>
        <dbReference type="ARBA" id="ARBA00024331"/>
    </source>
</evidence>
<feature type="domain" description="Fructose-1-6-bisphosphatase class 1 C-terminal" evidence="15">
    <location>
        <begin position="213"/>
        <end position="332"/>
    </location>
</feature>
<feature type="binding site" evidence="12">
    <location>
        <position position="249"/>
    </location>
    <ligand>
        <name>substrate</name>
    </ligand>
</feature>
<keyword evidence="7 12" id="KW-0460">Magnesium</keyword>
<dbReference type="GO" id="GO:0005986">
    <property type="term" value="P:sucrose biosynthetic process"/>
    <property type="evidence" value="ECO:0007669"/>
    <property type="project" value="TreeGrafter"/>
</dbReference>
<evidence type="ECO:0000259" key="14">
    <source>
        <dbReference type="Pfam" id="PF00316"/>
    </source>
</evidence>
<comment type="similarity">
    <text evidence="2 12 13">Belongs to the FBPase class 1 family.</text>
</comment>
<comment type="subunit">
    <text evidence="12">Homotetramer.</text>
</comment>
<sequence>MYPPKSNASVNTFTHPLGITVDRFIVQNQHECPEATGELTQVLRDIVLASKIISREINRAGLSGIEGLTDEENVHGEKQRMLDVIAGVRFTRALVSGRQVAAILSEEREGIIDTGNKHAKYVVIIDPLDGSSNIDVNISVGTIFSVYKRISKHGEDFSIEDFLQPGTNQVAAGYVLYGSSTMLVYTTGNGVDGFTYEPSLGEYFLSHPNIVQPEYGDYYSINEKNQESFPDAIREFLARCKKDNMSTRYVGSLVCDFHRNIMKGGVYLYPPTSAYSDGKLRLLYECNALAMISEQANGLATNGNHRILEICPTWHRQRVPFYAGSKSLIEKIRDH</sequence>
<evidence type="ECO:0000256" key="11">
    <source>
        <dbReference type="ARBA" id="ARBA00081210"/>
    </source>
</evidence>
<evidence type="ECO:0000256" key="6">
    <source>
        <dbReference type="ARBA" id="ARBA00022801"/>
    </source>
</evidence>
<dbReference type="GO" id="GO:0000287">
    <property type="term" value="F:magnesium ion binding"/>
    <property type="evidence" value="ECO:0007669"/>
    <property type="project" value="UniProtKB-UniRule"/>
</dbReference>
<evidence type="ECO:0000259" key="15">
    <source>
        <dbReference type="Pfam" id="PF18913"/>
    </source>
</evidence>
<feature type="binding site" evidence="12">
    <location>
        <position position="126"/>
    </location>
    <ligand>
        <name>Mg(2+)</name>
        <dbReference type="ChEBI" id="CHEBI:18420"/>
        <label>1</label>
    </ligand>
</feature>
<proteinExistence type="inferred from homology"/>
<keyword evidence="5 12" id="KW-0479">Metal-binding</keyword>
<evidence type="ECO:0000256" key="1">
    <source>
        <dbReference type="ARBA" id="ARBA00001273"/>
    </source>
</evidence>
<dbReference type="Pfam" id="PF18913">
    <property type="entry name" value="FBPase_C"/>
    <property type="match status" value="1"/>
</dbReference>
<dbReference type="PIRSF" id="PIRSF500210">
    <property type="entry name" value="FBPtase"/>
    <property type="match status" value="1"/>
</dbReference>
<reference evidence="16 17" key="1">
    <citation type="submission" date="2018-06" db="EMBL/GenBank/DDBJ databases">
        <title>Echinicola strongylocentroti sp. nov., isolated from a sea urchin Strongylocentrotus intermedius.</title>
        <authorList>
            <person name="Bae S.S."/>
        </authorList>
    </citation>
    <scope>NUCLEOTIDE SEQUENCE [LARGE SCALE GENOMIC DNA]</scope>
    <source>
        <strain evidence="16 17">MEBiC08714</strain>
    </source>
</reference>
<keyword evidence="6 12" id="KW-0378">Hydrolase</keyword>
<dbReference type="InterPro" id="IPR000146">
    <property type="entry name" value="FBPase_class-1"/>
</dbReference>
<dbReference type="GO" id="GO:0005829">
    <property type="term" value="C:cytosol"/>
    <property type="evidence" value="ECO:0007669"/>
    <property type="project" value="TreeGrafter"/>
</dbReference>
<name>A0A2Z4INP5_9BACT</name>
<dbReference type="GO" id="GO:0006002">
    <property type="term" value="P:fructose 6-phosphate metabolic process"/>
    <property type="evidence" value="ECO:0007669"/>
    <property type="project" value="TreeGrafter"/>
</dbReference>
<dbReference type="HAMAP" id="MF_01855">
    <property type="entry name" value="FBPase_class1"/>
    <property type="match status" value="1"/>
</dbReference>
<evidence type="ECO:0000256" key="5">
    <source>
        <dbReference type="ARBA" id="ARBA00022723"/>
    </source>
</evidence>
<feature type="binding site" evidence="12">
    <location>
        <position position="106"/>
    </location>
    <ligand>
        <name>Mg(2+)</name>
        <dbReference type="ChEBI" id="CHEBI:18420"/>
        <label>1</label>
    </ligand>
</feature>
<feature type="binding site" evidence="12">
    <location>
        <position position="126"/>
    </location>
    <ligand>
        <name>Mg(2+)</name>
        <dbReference type="ChEBI" id="CHEBI:18420"/>
        <label>2</label>
    </ligand>
</feature>
<dbReference type="AlphaFoldDB" id="A0A2Z4INP5"/>
<dbReference type="Pfam" id="PF00316">
    <property type="entry name" value="FBPase"/>
    <property type="match status" value="1"/>
</dbReference>
<evidence type="ECO:0000313" key="16">
    <source>
        <dbReference type="EMBL" id="AWW32741.1"/>
    </source>
</evidence>
<dbReference type="EMBL" id="CP030041">
    <property type="protein sequence ID" value="AWW32741.1"/>
    <property type="molecule type" value="Genomic_DNA"/>
</dbReference>
<gene>
    <name evidence="12" type="primary">fbp</name>
    <name evidence="16" type="ORF">DN752_22795</name>
</gene>
<evidence type="ECO:0000256" key="7">
    <source>
        <dbReference type="ARBA" id="ARBA00022842"/>
    </source>
</evidence>
<dbReference type="InterPro" id="IPR028343">
    <property type="entry name" value="FBPtase"/>
</dbReference>
<dbReference type="GO" id="GO:0030388">
    <property type="term" value="P:fructose 1,6-bisphosphate metabolic process"/>
    <property type="evidence" value="ECO:0007669"/>
    <property type="project" value="TreeGrafter"/>
</dbReference>
<dbReference type="PANTHER" id="PTHR11556:SF35">
    <property type="entry name" value="SEDOHEPTULOSE-1,7-BISPHOSPHATASE, CHLOROPLASTIC"/>
    <property type="match status" value="1"/>
</dbReference>
<dbReference type="GO" id="GO:0006094">
    <property type="term" value="P:gluconeogenesis"/>
    <property type="evidence" value="ECO:0007669"/>
    <property type="project" value="UniProtKB-UniRule"/>
</dbReference>
<dbReference type="InterPro" id="IPR033391">
    <property type="entry name" value="FBPase_N"/>
</dbReference>
<dbReference type="SUPFAM" id="SSF56655">
    <property type="entry name" value="Carbohydrate phosphatase"/>
    <property type="match status" value="1"/>
</dbReference>
<keyword evidence="8 12" id="KW-0119">Carbohydrate metabolism</keyword>
<dbReference type="RefSeq" id="WP_112786113.1">
    <property type="nucleotide sequence ID" value="NZ_CP030041.1"/>
</dbReference>
<keyword evidence="17" id="KW-1185">Reference proteome</keyword>
<evidence type="ECO:0000256" key="4">
    <source>
        <dbReference type="ARBA" id="ARBA00022490"/>
    </source>
</evidence>
<dbReference type="NCBIfam" id="NF006778">
    <property type="entry name" value="PRK09293.1-1"/>
    <property type="match status" value="1"/>
</dbReference>
<feature type="binding site" evidence="12">
    <location>
        <position position="222"/>
    </location>
    <ligand>
        <name>substrate</name>
    </ligand>
</feature>
<dbReference type="Gene3D" id="3.30.540.10">
    <property type="entry name" value="Fructose-1,6-Bisphosphatase, subunit A, domain 1"/>
    <property type="match status" value="1"/>
</dbReference>
<dbReference type="GO" id="GO:0042132">
    <property type="term" value="F:fructose 1,6-bisphosphate 1-phosphatase activity"/>
    <property type="evidence" value="ECO:0007669"/>
    <property type="project" value="UniProtKB-UniRule"/>
</dbReference>
<dbReference type="Gene3D" id="3.40.190.80">
    <property type="match status" value="1"/>
</dbReference>
<dbReference type="Proteomes" id="UP000248688">
    <property type="component" value="Chromosome"/>
</dbReference>
<evidence type="ECO:0000256" key="2">
    <source>
        <dbReference type="ARBA" id="ARBA00010941"/>
    </source>
</evidence>
<feature type="binding site" evidence="12">
    <location>
        <position position="128"/>
    </location>
    <ligand>
        <name>Mg(2+)</name>
        <dbReference type="ChEBI" id="CHEBI:18420"/>
        <label>1</label>
    </ligand>
</feature>
<dbReference type="KEGG" id="est:DN752_22795"/>
<feature type="domain" description="Fructose-1-6-bisphosphatase class I N-terminal" evidence="14">
    <location>
        <begin position="19"/>
        <end position="208"/>
    </location>
</feature>
<dbReference type="EC" id="3.1.3.11" evidence="3 12"/>
<feature type="binding site" evidence="12">
    <location>
        <begin position="129"/>
        <end position="132"/>
    </location>
    <ligand>
        <name>substrate</name>
    </ligand>
</feature>